<dbReference type="Pfam" id="PF06224">
    <property type="entry name" value="AlkZ-like"/>
    <property type="match status" value="1"/>
</dbReference>
<accession>A0ABN2VNQ5</accession>
<dbReference type="EMBL" id="BAAAQN010000092">
    <property type="protein sequence ID" value="GAA2063550.1"/>
    <property type="molecule type" value="Genomic_DNA"/>
</dbReference>
<reference evidence="1 2" key="1">
    <citation type="journal article" date="2019" name="Int. J. Syst. Evol. Microbiol.">
        <title>The Global Catalogue of Microorganisms (GCM) 10K type strain sequencing project: providing services to taxonomists for standard genome sequencing and annotation.</title>
        <authorList>
            <consortium name="The Broad Institute Genomics Platform"/>
            <consortium name="The Broad Institute Genome Sequencing Center for Infectious Disease"/>
            <person name="Wu L."/>
            <person name="Ma J."/>
        </authorList>
    </citation>
    <scope>NUCLEOTIDE SEQUENCE [LARGE SCALE GENOMIC DNA]</scope>
    <source>
        <strain evidence="1 2">JCM 16014</strain>
    </source>
</reference>
<name>A0ABN2VNQ5_9ACTN</name>
<dbReference type="PANTHER" id="PTHR30528">
    <property type="entry name" value="CYTOPLASMIC PROTEIN"/>
    <property type="match status" value="1"/>
</dbReference>
<sequence>MTSLPPPAKITELSADEARRLALHAQGLIGVPDRRAGVAGVLHGLGAVQLDTISVLARSHELVPYARLGAVGRDAVEKAYWNHETHGASTFEYWAHAACILPVEEWPTFAYRRANYRARENGGWGMPTSSETTATVLGKLRDEGPLTTADFGGARKSAEWWDWSDTKIAVEKLLATGDVVCVERRGWRRVYDLPERALPKAVLDTPEPTAEQAHVRLLALAGARLGIGTIGDLADYYRLKIPDAKPLMEQTGLVPVTVRGWAQPAWADPAALDLLAAGGPKGRHRTTLLSPFDSLIWERDRMERIFGMVHRIEAYTPAAKRIHGYFAMPLLAGGKLLGRVDPKREGRTLVAKKVSLDTPNAARPMADALREAAGWVGCDHVVVEQVTGGGPREAALRAELG</sequence>
<keyword evidence="2" id="KW-1185">Reference proteome</keyword>
<dbReference type="PANTHER" id="PTHR30528:SF0">
    <property type="entry name" value="CYTOPLASMIC PROTEIN"/>
    <property type="match status" value="1"/>
</dbReference>
<gene>
    <name evidence="1" type="ORF">GCM10009839_88560</name>
</gene>
<protein>
    <submittedName>
        <fullName evidence="1">Crosslink repair DNA glycosylase YcaQ family protein</fullName>
    </submittedName>
</protein>
<evidence type="ECO:0000313" key="1">
    <source>
        <dbReference type="EMBL" id="GAA2063550.1"/>
    </source>
</evidence>
<evidence type="ECO:0000313" key="2">
    <source>
        <dbReference type="Proteomes" id="UP001500751"/>
    </source>
</evidence>
<comment type="caution">
    <text evidence="1">The sequence shown here is derived from an EMBL/GenBank/DDBJ whole genome shotgun (WGS) entry which is preliminary data.</text>
</comment>
<proteinExistence type="predicted"/>
<organism evidence="1 2">
    <name type="scientific">Catenulispora yoronensis</name>
    <dbReference type="NCBI Taxonomy" id="450799"/>
    <lineage>
        <taxon>Bacteria</taxon>
        <taxon>Bacillati</taxon>
        <taxon>Actinomycetota</taxon>
        <taxon>Actinomycetes</taxon>
        <taxon>Catenulisporales</taxon>
        <taxon>Catenulisporaceae</taxon>
        <taxon>Catenulispora</taxon>
    </lineage>
</organism>
<dbReference type="RefSeq" id="WP_344671770.1">
    <property type="nucleotide sequence ID" value="NZ_BAAAQN010000092.1"/>
</dbReference>
<dbReference type="InterPro" id="IPR009351">
    <property type="entry name" value="AlkZ-like"/>
</dbReference>
<dbReference type="Proteomes" id="UP001500751">
    <property type="component" value="Unassembled WGS sequence"/>
</dbReference>